<dbReference type="PANTHER" id="PTHR10760">
    <property type="entry name" value="TORSIN"/>
    <property type="match status" value="1"/>
</dbReference>
<keyword evidence="4" id="KW-0067">ATP-binding</keyword>
<dbReference type="Proteomes" id="UP000018468">
    <property type="component" value="Linkage group LG21"/>
</dbReference>
<evidence type="ECO:0000256" key="5">
    <source>
        <dbReference type="ARBA" id="ARBA00023180"/>
    </source>
</evidence>
<name>W5M4G1_LEPOC</name>
<evidence type="ECO:0000256" key="3">
    <source>
        <dbReference type="ARBA" id="ARBA00022741"/>
    </source>
</evidence>
<dbReference type="Gene3D" id="3.40.50.300">
    <property type="entry name" value="P-loop containing nucleotide triphosphate hydrolases"/>
    <property type="match status" value="1"/>
</dbReference>
<dbReference type="GO" id="GO:0005788">
    <property type="term" value="C:endoplasmic reticulum lumen"/>
    <property type="evidence" value="ECO:0000318"/>
    <property type="project" value="GO_Central"/>
</dbReference>
<dbReference type="EMBL" id="AHAT01021514">
    <property type="status" value="NOT_ANNOTATED_CDS"/>
    <property type="molecule type" value="Genomic_DNA"/>
</dbReference>
<reference evidence="9" key="1">
    <citation type="submission" date="2011-12" db="EMBL/GenBank/DDBJ databases">
        <title>The Draft Genome of Lepisosteus oculatus.</title>
        <authorList>
            <consortium name="The Broad Institute Genome Assembly &amp; Analysis Group"/>
            <consortium name="Computational R&amp;D Group"/>
            <consortium name="and Sequencing Platform"/>
            <person name="Di Palma F."/>
            <person name="Alfoldi J."/>
            <person name="Johnson J."/>
            <person name="Berlin A."/>
            <person name="Gnerre S."/>
            <person name="Jaffe D."/>
            <person name="MacCallum I."/>
            <person name="Young S."/>
            <person name="Walker B.J."/>
            <person name="Lander E.S."/>
            <person name="Lindblad-Toh K."/>
        </authorList>
    </citation>
    <scope>NUCLEOTIDE SEQUENCE [LARGE SCALE GENOMIC DNA]</scope>
</reference>
<accession>W5M4G1</accession>
<dbReference type="eggNOG" id="KOG2170">
    <property type="taxonomic scope" value="Eukaryota"/>
</dbReference>
<evidence type="ECO:0000256" key="2">
    <source>
        <dbReference type="ARBA" id="ARBA00022729"/>
    </source>
</evidence>
<proteinExistence type="inferred from homology"/>
<feature type="domain" description="Torsin-1A C-terminal" evidence="7">
    <location>
        <begin position="256"/>
        <end position="307"/>
    </location>
</feature>
<organism evidence="8 9">
    <name type="scientific">Lepisosteus oculatus</name>
    <name type="common">Spotted gar</name>
    <dbReference type="NCBI Taxonomy" id="7918"/>
    <lineage>
        <taxon>Eukaryota</taxon>
        <taxon>Metazoa</taxon>
        <taxon>Chordata</taxon>
        <taxon>Craniata</taxon>
        <taxon>Vertebrata</taxon>
        <taxon>Euteleostomi</taxon>
        <taxon>Actinopterygii</taxon>
        <taxon>Neopterygii</taxon>
        <taxon>Holostei</taxon>
        <taxon>Semionotiformes</taxon>
        <taxon>Lepisosteidae</taxon>
        <taxon>Lepisosteus</taxon>
    </lineage>
</organism>
<dbReference type="Pfam" id="PF21376">
    <property type="entry name" value="TOR1A_C"/>
    <property type="match status" value="1"/>
</dbReference>
<dbReference type="InParanoid" id="W5M4G1"/>
<keyword evidence="2" id="KW-0732">Signal</keyword>
<evidence type="ECO:0000313" key="9">
    <source>
        <dbReference type="Proteomes" id="UP000018468"/>
    </source>
</evidence>
<sequence length="310" mass="35582">MELLERMTAVFVVLLSHSPISFPAAYQLNNIYCKIYNSCDCDFQPDIQGLEWDLYRNLYGQHLAQEVVSEAVADFLAKDRPDRPLVLSFHGSSGTGKTMVSSMLGKHLYGTTMGSPYIHQFIPTFHFPSAEQVQHYKDLKSWIQTEQCWGGVLAGVSWLVVGIEHSCTPGCFRECVIRYLKNKIYYCFLAIEGHRYLGQCNRRLLQDGKMMKLRQKLLRSLQSLHSRRAVGFYHSKIIPEKLITRFVPFLPLSRLHVERCARRELCQRGMCHRRDVIRAVSGAVPYFPAAEQIFSQTGCKTVPPKINLFL</sequence>
<keyword evidence="9" id="KW-1185">Reference proteome</keyword>
<dbReference type="Ensembl" id="ENSLOCT00000003276.1">
    <property type="protein sequence ID" value="ENSLOCP00000003269.1"/>
    <property type="gene ID" value="ENSLOCG00000002778.1"/>
</dbReference>
<dbReference type="FunCoup" id="W5M4G1">
    <property type="interactions" value="98"/>
</dbReference>
<dbReference type="GO" id="GO:0005635">
    <property type="term" value="C:nuclear envelope"/>
    <property type="evidence" value="ECO:0000318"/>
    <property type="project" value="GO_Central"/>
</dbReference>
<dbReference type="STRING" id="7918.ENSLOCP00000003269"/>
<evidence type="ECO:0000256" key="1">
    <source>
        <dbReference type="ARBA" id="ARBA00006235"/>
    </source>
</evidence>
<dbReference type="InterPro" id="IPR049337">
    <property type="entry name" value="TOR1A_C"/>
</dbReference>
<evidence type="ECO:0000256" key="6">
    <source>
        <dbReference type="ARBA" id="ARBA00042469"/>
    </source>
</evidence>
<dbReference type="InterPro" id="IPR027417">
    <property type="entry name" value="P-loop_NTPase"/>
</dbReference>
<dbReference type="AlphaFoldDB" id="W5M4G1"/>
<dbReference type="Pfam" id="PF06309">
    <property type="entry name" value="Torsin"/>
    <property type="match status" value="1"/>
</dbReference>
<dbReference type="EMBL" id="AHAT01021515">
    <property type="status" value="NOT_ANNOTATED_CDS"/>
    <property type="molecule type" value="Genomic_DNA"/>
</dbReference>
<keyword evidence="3" id="KW-0547">Nucleotide-binding</keyword>
<evidence type="ECO:0000313" key="8">
    <source>
        <dbReference type="Ensembl" id="ENSLOCP00000003269.1"/>
    </source>
</evidence>
<dbReference type="PANTHER" id="PTHR10760:SF4">
    <property type="entry name" value="TORSIN-2A"/>
    <property type="match status" value="1"/>
</dbReference>
<dbReference type="GO" id="GO:0016887">
    <property type="term" value="F:ATP hydrolysis activity"/>
    <property type="evidence" value="ECO:0007669"/>
    <property type="project" value="InterPro"/>
</dbReference>
<reference evidence="8" key="3">
    <citation type="submission" date="2025-09" db="UniProtKB">
        <authorList>
            <consortium name="Ensembl"/>
        </authorList>
    </citation>
    <scope>IDENTIFICATION</scope>
</reference>
<dbReference type="HOGENOM" id="CLU_053537_0_0_1"/>
<evidence type="ECO:0000256" key="4">
    <source>
        <dbReference type="ARBA" id="ARBA00022840"/>
    </source>
</evidence>
<keyword evidence="5" id="KW-0325">Glycoprotein</keyword>
<dbReference type="GO" id="GO:0005524">
    <property type="term" value="F:ATP binding"/>
    <property type="evidence" value="ECO:0007669"/>
    <property type="project" value="UniProtKB-KW"/>
</dbReference>
<reference evidence="8" key="2">
    <citation type="submission" date="2025-08" db="UniProtKB">
        <authorList>
            <consortium name="Ensembl"/>
        </authorList>
    </citation>
    <scope>IDENTIFICATION</scope>
</reference>
<dbReference type="EMBL" id="AHAT01021516">
    <property type="status" value="NOT_ANNOTATED_CDS"/>
    <property type="molecule type" value="Genomic_DNA"/>
</dbReference>
<dbReference type="Bgee" id="ENSLOCG00000002778">
    <property type="expression patterns" value="Expressed in testis and 13 other cell types or tissues"/>
</dbReference>
<dbReference type="SUPFAM" id="SSF52540">
    <property type="entry name" value="P-loop containing nucleoside triphosphate hydrolases"/>
    <property type="match status" value="1"/>
</dbReference>
<dbReference type="InterPro" id="IPR010448">
    <property type="entry name" value="Torsin"/>
</dbReference>
<evidence type="ECO:0000259" key="7">
    <source>
        <dbReference type="Pfam" id="PF21376"/>
    </source>
</evidence>
<protein>
    <recommendedName>
        <fullName evidence="6">Torsin family 2 member A</fullName>
    </recommendedName>
</protein>
<dbReference type="GeneTree" id="ENSGT00950000182888"/>
<comment type="similarity">
    <text evidence="1">Belongs to the ClpA/ClpB family. Torsin subfamily.</text>
</comment>